<dbReference type="GO" id="GO:0046872">
    <property type="term" value="F:metal ion binding"/>
    <property type="evidence" value="ECO:0007669"/>
    <property type="project" value="UniProtKB-KW"/>
</dbReference>
<proteinExistence type="predicted"/>
<dbReference type="OrthoDB" id="9804028at2"/>
<keyword evidence="1" id="KW-0479">Metal-binding</keyword>
<dbReference type="InterPro" id="IPR011051">
    <property type="entry name" value="RmlC_Cupin_sf"/>
</dbReference>
<keyword evidence="4" id="KW-1185">Reference proteome</keyword>
<dbReference type="RefSeq" id="WP_107888988.1">
    <property type="nucleotide sequence ID" value="NZ_CP028519.1"/>
</dbReference>
<dbReference type="Pfam" id="PF07883">
    <property type="entry name" value="Cupin_2"/>
    <property type="match status" value="1"/>
</dbReference>
<feature type="domain" description="Cupin type-2" evidence="2">
    <location>
        <begin position="62"/>
        <end position="128"/>
    </location>
</feature>
<accession>A0A2S0P922</accession>
<dbReference type="InterPro" id="IPR051610">
    <property type="entry name" value="GPI/OXD"/>
</dbReference>
<evidence type="ECO:0000313" key="4">
    <source>
        <dbReference type="Proteomes" id="UP000244173"/>
    </source>
</evidence>
<dbReference type="CDD" id="cd06985">
    <property type="entry name" value="cupin_BF4112"/>
    <property type="match status" value="1"/>
</dbReference>
<dbReference type="KEGG" id="maer:DAI18_06815"/>
<name>A0A2S0P922_9NEIS</name>
<dbReference type="Proteomes" id="UP000244173">
    <property type="component" value="Chromosome"/>
</dbReference>
<dbReference type="PANTHER" id="PTHR35848:SF6">
    <property type="entry name" value="CUPIN TYPE-2 DOMAIN-CONTAINING PROTEIN"/>
    <property type="match status" value="1"/>
</dbReference>
<evidence type="ECO:0000256" key="1">
    <source>
        <dbReference type="ARBA" id="ARBA00022723"/>
    </source>
</evidence>
<evidence type="ECO:0000259" key="2">
    <source>
        <dbReference type="Pfam" id="PF07883"/>
    </source>
</evidence>
<gene>
    <name evidence="3" type="ORF">DAI18_06815</name>
</gene>
<evidence type="ECO:0000313" key="3">
    <source>
        <dbReference type="EMBL" id="AVY93787.1"/>
    </source>
</evidence>
<protein>
    <submittedName>
        <fullName evidence="3">Cupin</fullName>
    </submittedName>
</protein>
<organism evidence="3 4">
    <name type="scientific">Microvirgula aerodenitrificans</name>
    <dbReference type="NCBI Taxonomy" id="57480"/>
    <lineage>
        <taxon>Bacteria</taxon>
        <taxon>Pseudomonadati</taxon>
        <taxon>Pseudomonadota</taxon>
        <taxon>Betaproteobacteria</taxon>
        <taxon>Neisseriales</taxon>
        <taxon>Aquaspirillaceae</taxon>
        <taxon>Microvirgula</taxon>
    </lineage>
</organism>
<dbReference type="InterPro" id="IPR013096">
    <property type="entry name" value="Cupin_2"/>
</dbReference>
<dbReference type="SUPFAM" id="SSF51182">
    <property type="entry name" value="RmlC-like cupins"/>
    <property type="match status" value="1"/>
</dbReference>
<dbReference type="Gene3D" id="2.60.120.10">
    <property type="entry name" value="Jelly Rolls"/>
    <property type="match status" value="1"/>
</dbReference>
<dbReference type="AlphaFoldDB" id="A0A2S0P922"/>
<sequence>MSATQLDVTHGQHFSGSHIGAFSDLDHYQFFHPQGKGRGYPGKLFLKEALALSSMEVSINKLGPGQSMPFSHTHTAHEELYIFLKGHGQFLVDGTVIDVQEGSVIRVAPEGGRSWRNQSRKDLHYIVIQAMAGSMSTRTIEDGVMCADKPVWPD</sequence>
<reference evidence="3 4" key="1">
    <citation type="submission" date="2018-04" db="EMBL/GenBank/DDBJ databases">
        <title>Denitrifier Microvirgula.</title>
        <authorList>
            <person name="Anderson E."/>
            <person name="Jang J."/>
            <person name="Ishii S."/>
        </authorList>
    </citation>
    <scope>NUCLEOTIDE SEQUENCE [LARGE SCALE GENOMIC DNA]</scope>
    <source>
        <strain evidence="3 4">BE2.4</strain>
    </source>
</reference>
<dbReference type="InterPro" id="IPR014710">
    <property type="entry name" value="RmlC-like_jellyroll"/>
</dbReference>
<dbReference type="EMBL" id="CP028519">
    <property type="protein sequence ID" value="AVY93787.1"/>
    <property type="molecule type" value="Genomic_DNA"/>
</dbReference>
<dbReference type="PANTHER" id="PTHR35848">
    <property type="entry name" value="OXALATE-BINDING PROTEIN"/>
    <property type="match status" value="1"/>
</dbReference>